<dbReference type="InterPro" id="IPR017919">
    <property type="entry name" value="TFIIE/TFIIEa_HTH"/>
</dbReference>
<sequence length="482" mass="54937">MNNEQMKIEEPDLLTEVPPILKRLAKTVAYALYEPEQIVTINILTKYPCIDEDTLMEKLQFDKRQLRQVLGRLKNDKLVKQRVVKEKQQDTGVLNVYNFYFINYNLFVNVVKYRLDHMRKKLENEEQQAKNRPSFQCEQCSKTFSDLEVDRLLDFSTGLFKCTFCNGLVEEDVSYIKNYSSSSSLAKFNEQLETIFKLLRQCENINLAPEVLEPTPSTAALKMSSSAKSHSHSKSGWSNDRKSIDIYNQKIQINVGAEVEQAEAKVIKELPVWLSQSTVFEEKSNENFFTNTSDIKANIDKNNGVTEDHEIMSDLLVYESSSKKPRLESPAEVTAHESSDSEPDSDIFSDVLTKDVKKSEDEDGEVTVRVGELKIPLSEVNDDIISKMSDKSPYEINLQAVIGLQEIGAGHVSMKTFSFCMNLCCLSPNGFNKLNKTAMLVYKIAAEESMQKTAFETKSINNSLEMKEVRIFIDGNSEFITR</sequence>
<dbReference type="GO" id="GO:0006367">
    <property type="term" value="P:transcription initiation at RNA polymerase II promoter"/>
    <property type="evidence" value="ECO:0007669"/>
    <property type="project" value="InterPro"/>
</dbReference>
<dbReference type="InterPro" id="IPR013083">
    <property type="entry name" value="Znf_RING/FYVE/PHD"/>
</dbReference>
<dbReference type="InterPro" id="IPR049012">
    <property type="entry name" value="Mutator_transp_dom"/>
</dbReference>
<evidence type="ECO:0000256" key="4">
    <source>
        <dbReference type="SAM" id="MobiDB-lite"/>
    </source>
</evidence>
<dbReference type="AlphaFoldDB" id="T2MGU0"/>
<comment type="similarity">
    <text evidence="1">Belongs to the TFIIE alpha subunit family.</text>
</comment>
<dbReference type="Pfam" id="PF20700">
    <property type="entry name" value="Mutator"/>
    <property type="match status" value="1"/>
</dbReference>
<proteinExistence type="evidence at transcript level"/>
<dbReference type="InterPro" id="IPR002853">
    <property type="entry name" value="TFIIE_asu"/>
</dbReference>
<reference evidence="6" key="1">
    <citation type="journal article" date="2013" name="Genome Biol. Evol.">
        <title>Punctuated emergences of genetic and phenotypic innovations in eumetazoan, bilaterian, euteleostome, and hominidae ancestors.</title>
        <authorList>
            <person name="Wenger Y."/>
            <person name="Galliot B."/>
        </authorList>
    </citation>
    <scope>NUCLEOTIDE SEQUENCE</scope>
    <source>
        <tissue evidence="6">Whole animals</tissue>
    </source>
</reference>
<dbReference type="PANTHER" id="PTHR13097">
    <property type="entry name" value="TRANSCRIPTION INITIATION FACTOR IIE, ALPHA SUBUNIT"/>
    <property type="match status" value="1"/>
</dbReference>
<dbReference type="GO" id="GO:0005673">
    <property type="term" value="C:transcription factor TFIIE complex"/>
    <property type="evidence" value="ECO:0007669"/>
    <property type="project" value="TreeGrafter"/>
</dbReference>
<evidence type="ECO:0000256" key="2">
    <source>
        <dbReference type="ARBA" id="ARBA00023015"/>
    </source>
</evidence>
<name>T2MGU0_HYDVU</name>
<feature type="compositionally biased region" description="Basic and acidic residues" evidence="4">
    <location>
        <begin position="322"/>
        <end position="339"/>
    </location>
</feature>
<gene>
    <name evidence="6" type="primary">GTF2E1</name>
</gene>
<dbReference type="PANTHER" id="PTHR13097:SF7">
    <property type="entry name" value="GENERAL TRANSCRIPTION FACTOR IIE SUBUNIT 1"/>
    <property type="match status" value="1"/>
</dbReference>
<dbReference type="InterPro" id="IPR039997">
    <property type="entry name" value="TFE"/>
</dbReference>
<dbReference type="SUPFAM" id="SSF57783">
    <property type="entry name" value="Zinc beta-ribbon"/>
    <property type="match status" value="1"/>
</dbReference>
<accession>T2MGU0</accession>
<dbReference type="PROSITE" id="PS51344">
    <property type="entry name" value="HTH_TFE_IIE"/>
    <property type="match status" value="1"/>
</dbReference>
<feature type="domain" description="HTH TFE/IIEalpha-type" evidence="5">
    <location>
        <begin position="21"/>
        <end position="112"/>
    </location>
</feature>
<keyword evidence="2" id="KW-0805">Transcription regulation</keyword>
<dbReference type="Gene3D" id="3.30.40.10">
    <property type="entry name" value="Zinc/RING finger domain, C3HC4 (zinc finger)"/>
    <property type="match status" value="1"/>
</dbReference>
<dbReference type="Pfam" id="PF02002">
    <property type="entry name" value="TFIIE_alpha"/>
    <property type="match status" value="1"/>
</dbReference>
<evidence type="ECO:0000256" key="1">
    <source>
        <dbReference type="ARBA" id="ARBA00008947"/>
    </source>
</evidence>
<organism evidence="6">
    <name type="scientific">Hydra vulgaris</name>
    <name type="common">Hydra</name>
    <name type="synonym">Hydra attenuata</name>
    <dbReference type="NCBI Taxonomy" id="6087"/>
    <lineage>
        <taxon>Eukaryota</taxon>
        <taxon>Metazoa</taxon>
        <taxon>Cnidaria</taxon>
        <taxon>Hydrozoa</taxon>
        <taxon>Hydroidolina</taxon>
        <taxon>Anthoathecata</taxon>
        <taxon>Aplanulata</taxon>
        <taxon>Hydridae</taxon>
        <taxon>Hydra</taxon>
    </lineage>
</organism>
<feature type="non-terminal residue" evidence="6">
    <location>
        <position position="1"/>
    </location>
</feature>
<evidence type="ECO:0000256" key="3">
    <source>
        <dbReference type="ARBA" id="ARBA00023163"/>
    </source>
</evidence>
<evidence type="ECO:0000313" key="6">
    <source>
        <dbReference type="EMBL" id="CDG71142.1"/>
    </source>
</evidence>
<dbReference type="SMART" id="SM00531">
    <property type="entry name" value="TFIIE"/>
    <property type="match status" value="1"/>
</dbReference>
<dbReference type="OrthoDB" id="361102at2759"/>
<feature type="region of interest" description="Disordered" evidence="4">
    <location>
        <begin position="322"/>
        <end position="347"/>
    </location>
</feature>
<protein>
    <submittedName>
        <fullName evidence="6">General transcription factor IIE subunit 1</fullName>
    </submittedName>
</protein>
<evidence type="ECO:0000259" key="5">
    <source>
        <dbReference type="PROSITE" id="PS51344"/>
    </source>
</evidence>
<dbReference type="EMBL" id="HAAD01004910">
    <property type="protein sequence ID" value="CDG71142.1"/>
    <property type="molecule type" value="mRNA"/>
</dbReference>
<keyword evidence="3" id="KW-0804">Transcription</keyword>
<dbReference type="InterPro" id="IPR024550">
    <property type="entry name" value="TFIIEa/SarR/Rpc3_HTH_dom"/>
</dbReference>